<proteinExistence type="predicted"/>
<keyword evidence="3" id="KW-1185">Reference proteome</keyword>
<gene>
    <name evidence="2" type="ORF">CWI83_01715</name>
</gene>
<keyword evidence="1" id="KW-0732">Signal</keyword>
<name>A0A432ZN17_9GAMM</name>
<protein>
    <recommendedName>
        <fullName evidence="4">Chalcone isomerase domain-containing protein</fullName>
    </recommendedName>
</protein>
<evidence type="ECO:0000313" key="3">
    <source>
        <dbReference type="Proteomes" id="UP000288279"/>
    </source>
</evidence>
<feature type="chain" id="PRO_5019305048" description="Chalcone isomerase domain-containing protein" evidence="1">
    <location>
        <begin position="25"/>
        <end position="176"/>
    </location>
</feature>
<comment type="caution">
    <text evidence="2">The sequence shown here is derived from an EMBL/GenBank/DDBJ whole genome shotgun (WGS) entry which is preliminary data.</text>
</comment>
<dbReference type="Proteomes" id="UP000288279">
    <property type="component" value="Unassembled WGS sequence"/>
</dbReference>
<reference evidence="2 3" key="1">
    <citation type="journal article" date="2011" name="Front. Microbiol.">
        <title>Genomic signatures of strain selection and enhancement in Bacillus atrophaeus var. globigii, a historical biowarfare simulant.</title>
        <authorList>
            <person name="Gibbons H.S."/>
            <person name="Broomall S.M."/>
            <person name="McNew L.A."/>
            <person name="Daligault H."/>
            <person name="Chapman C."/>
            <person name="Bruce D."/>
            <person name="Karavis M."/>
            <person name="Krepps M."/>
            <person name="McGregor P.A."/>
            <person name="Hong C."/>
            <person name="Park K.H."/>
            <person name="Akmal A."/>
            <person name="Feldman A."/>
            <person name="Lin J.S."/>
            <person name="Chang W.E."/>
            <person name="Higgs B.W."/>
            <person name="Demirev P."/>
            <person name="Lindquist J."/>
            <person name="Liem A."/>
            <person name="Fochler E."/>
            <person name="Read T.D."/>
            <person name="Tapia R."/>
            <person name="Johnson S."/>
            <person name="Bishop-Lilly K.A."/>
            <person name="Detter C."/>
            <person name="Han C."/>
            <person name="Sozhamannan S."/>
            <person name="Rosenzweig C.N."/>
            <person name="Skowronski E.W."/>
        </authorList>
    </citation>
    <scope>NUCLEOTIDE SEQUENCE [LARGE SCALE GENOMIC DNA]</scope>
    <source>
        <strain evidence="2 3">PIT1</strain>
    </source>
</reference>
<feature type="signal peptide" evidence="1">
    <location>
        <begin position="1"/>
        <end position="24"/>
    </location>
</feature>
<sequence>MNRSLVQILSLVALVASVSPQAHANQCATESYQELTPVGATRLSVLFWDIYDAELRTDTGRYGNASQRALKLDYLREISSADLVESTDEEWQRLGFRSERHQQWLTELAGMWPDVQKGDCLVLIEDAQGHANFYNAEGLLGSIDAVEFTNDFLAIWLSEKSRFKDERNALIGEEPR</sequence>
<evidence type="ECO:0000256" key="1">
    <source>
        <dbReference type="SAM" id="SignalP"/>
    </source>
</evidence>
<dbReference type="AlphaFoldDB" id="A0A432ZN17"/>
<accession>A0A432ZN17</accession>
<organism evidence="2 3">
    <name type="scientific">Pseudidiomarina taiwanensis</name>
    <dbReference type="NCBI Taxonomy" id="337250"/>
    <lineage>
        <taxon>Bacteria</taxon>
        <taxon>Pseudomonadati</taxon>
        <taxon>Pseudomonadota</taxon>
        <taxon>Gammaproteobacteria</taxon>
        <taxon>Alteromonadales</taxon>
        <taxon>Idiomarinaceae</taxon>
        <taxon>Pseudidiomarina</taxon>
    </lineage>
</organism>
<evidence type="ECO:0008006" key="4">
    <source>
        <dbReference type="Google" id="ProtNLM"/>
    </source>
</evidence>
<dbReference type="OrthoDB" id="8527419at2"/>
<dbReference type="EMBL" id="PIQG01000001">
    <property type="protein sequence ID" value="RUO79256.1"/>
    <property type="molecule type" value="Genomic_DNA"/>
</dbReference>
<evidence type="ECO:0000313" key="2">
    <source>
        <dbReference type="EMBL" id="RUO79256.1"/>
    </source>
</evidence>
<dbReference type="RefSeq" id="WP_126824856.1">
    <property type="nucleotide sequence ID" value="NZ_PIQG01000001.1"/>
</dbReference>